<dbReference type="SUPFAM" id="SSF56281">
    <property type="entry name" value="Metallo-hydrolase/oxidoreductase"/>
    <property type="match status" value="1"/>
</dbReference>
<evidence type="ECO:0000313" key="3">
    <source>
        <dbReference type="Proteomes" id="UP000654471"/>
    </source>
</evidence>
<dbReference type="PANTHER" id="PTHR30619">
    <property type="entry name" value="DNA INTERNALIZATION/COMPETENCE PROTEIN COMEC/REC2"/>
    <property type="match status" value="1"/>
</dbReference>
<protein>
    <recommendedName>
        <fullName evidence="4">Metallo-beta-lactamase domain-containing protein</fullName>
    </recommendedName>
</protein>
<dbReference type="Gene3D" id="3.60.15.10">
    <property type="entry name" value="Ribonuclease Z/Hydroxyacylglutathione hydrolase-like"/>
    <property type="match status" value="1"/>
</dbReference>
<keyword evidence="3" id="KW-1185">Reference proteome</keyword>
<dbReference type="InterPro" id="IPR052159">
    <property type="entry name" value="Competence_DNA_uptake"/>
</dbReference>
<evidence type="ECO:0000256" key="1">
    <source>
        <dbReference type="SAM" id="MobiDB-lite"/>
    </source>
</evidence>
<dbReference type="RefSeq" id="WP_189300833.1">
    <property type="nucleotide sequence ID" value="NZ_BMRP01000010.1"/>
</dbReference>
<dbReference type="InterPro" id="IPR036866">
    <property type="entry name" value="RibonucZ/Hydroxyglut_hydro"/>
</dbReference>
<dbReference type="Proteomes" id="UP000654471">
    <property type="component" value="Unassembled WGS sequence"/>
</dbReference>
<name>A0ABQ2V4C3_9ACTN</name>
<dbReference type="PANTHER" id="PTHR30619:SF1">
    <property type="entry name" value="RECOMBINATION PROTEIN 2"/>
    <property type="match status" value="1"/>
</dbReference>
<evidence type="ECO:0000313" key="2">
    <source>
        <dbReference type="EMBL" id="GGU66108.1"/>
    </source>
</evidence>
<reference evidence="3" key="1">
    <citation type="journal article" date="2019" name="Int. J. Syst. Evol. Microbiol.">
        <title>The Global Catalogue of Microorganisms (GCM) 10K type strain sequencing project: providing services to taxonomists for standard genome sequencing and annotation.</title>
        <authorList>
            <consortium name="The Broad Institute Genomics Platform"/>
            <consortium name="The Broad Institute Genome Sequencing Center for Infectious Disease"/>
            <person name="Wu L."/>
            <person name="Ma J."/>
        </authorList>
    </citation>
    <scope>NUCLEOTIDE SEQUENCE [LARGE SCALE GENOMIC DNA]</scope>
    <source>
        <strain evidence="3">JCM 3399</strain>
    </source>
</reference>
<organism evidence="2 3">
    <name type="scientific">Streptomyces albospinus</name>
    <dbReference type="NCBI Taxonomy" id="285515"/>
    <lineage>
        <taxon>Bacteria</taxon>
        <taxon>Bacillati</taxon>
        <taxon>Actinomycetota</taxon>
        <taxon>Actinomycetes</taxon>
        <taxon>Kitasatosporales</taxon>
        <taxon>Streptomycetaceae</taxon>
        <taxon>Streptomyces</taxon>
    </lineage>
</organism>
<sequence>MPVKVVFFNVGQGDCTLITFYKPGAPKADAAVLLDCGSKPGGEVASRPQAGGPPAAGTAKQRLIDHLRKRIDDHLGDLVNPGVLDYLLISHPDEDHFNLLGDVLLDSATKKLRYTLNNVWYSMASGDYKEGNRSFRFMETLLTNPASLTSSSGHSVVHPPREKPDQGVPEPLFPPVTPAAPNLYLIDSGAFHLKGAARIQGAQKEALANLSSLVLVLTGAVDGGGQRQKVLLMADALKQNEKFLIDFDKDPTEKWFRREKNLWLKVGHHGSKTSTCKEWLEHTTPDGLFVSTGPLLFGGRTATCTDSDFNDRMLGDWETVRTAHGIPDPKVTSKKPLKRHWGHGYQGNTTAVPWQFGFQDMTGKGVFSTLAGQPLPPNPAVPGSPAGEWTGRDWILWIDRDGAGTYEISYE</sequence>
<feature type="region of interest" description="Disordered" evidence="1">
    <location>
        <begin position="147"/>
        <end position="167"/>
    </location>
</feature>
<dbReference type="EMBL" id="BMRP01000010">
    <property type="protein sequence ID" value="GGU66108.1"/>
    <property type="molecule type" value="Genomic_DNA"/>
</dbReference>
<evidence type="ECO:0008006" key="4">
    <source>
        <dbReference type="Google" id="ProtNLM"/>
    </source>
</evidence>
<gene>
    <name evidence="2" type="ORF">GCM10010211_34200</name>
</gene>
<accession>A0ABQ2V4C3</accession>
<comment type="caution">
    <text evidence="2">The sequence shown here is derived from an EMBL/GenBank/DDBJ whole genome shotgun (WGS) entry which is preliminary data.</text>
</comment>
<proteinExistence type="predicted"/>